<protein>
    <submittedName>
        <fullName evidence="2">Uncharacterized protein</fullName>
    </submittedName>
</protein>
<evidence type="ECO:0000313" key="2">
    <source>
        <dbReference type="EMBL" id="ARF11475.1"/>
    </source>
</evidence>
<feature type="transmembrane region" description="Helical" evidence="1">
    <location>
        <begin position="141"/>
        <end position="160"/>
    </location>
</feature>
<name>A0A1V0SIC9_9VIRU</name>
<organism evidence="2">
    <name type="scientific">Klosneuvirus KNV1</name>
    <dbReference type="NCBI Taxonomy" id="1977640"/>
    <lineage>
        <taxon>Viruses</taxon>
        <taxon>Varidnaviria</taxon>
        <taxon>Bamfordvirae</taxon>
        <taxon>Nucleocytoviricota</taxon>
        <taxon>Megaviricetes</taxon>
        <taxon>Imitervirales</taxon>
        <taxon>Mimiviridae</taxon>
        <taxon>Klosneuvirinae</taxon>
        <taxon>Klosneuvirus</taxon>
    </lineage>
</organism>
<feature type="transmembrane region" description="Helical" evidence="1">
    <location>
        <begin position="94"/>
        <end position="111"/>
    </location>
</feature>
<keyword evidence="1" id="KW-1133">Transmembrane helix</keyword>
<keyword evidence="1" id="KW-0812">Transmembrane</keyword>
<sequence length="165" mass="18955">MSAGMINDIVQLTSNEAVTKPYYTLIIIVTLMFAMIFIQRMFNMYTYNYTVITTCFMIFVISLFIISTILNTLKINDAGGHIKRFNNIFNSSGSRNFLIVISLLMYVIFVYETPTYDSNLPHHLLDKVTLGNNSYISNRMVGIWLIIFFGLMTAYTVFVTTRDEG</sequence>
<dbReference type="EMBL" id="KY684108">
    <property type="protein sequence ID" value="ARF11475.1"/>
    <property type="molecule type" value="Genomic_DNA"/>
</dbReference>
<accession>A0A1V0SIC9</accession>
<feature type="transmembrane region" description="Helical" evidence="1">
    <location>
        <begin position="48"/>
        <end position="73"/>
    </location>
</feature>
<gene>
    <name evidence="2" type="ORF">Klosneuvirus_1_332</name>
</gene>
<reference evidence="2" key="1">
    <citation type="journal article" date="2017" name="Science">
        <title>Giant viruses with an expanded complement of translation system components.</title>
        <authorList>
            <person name="Schulz F."/>
            <person name="Yutin N."/>
            <person name="Ivanova N.N."/>
            <person name="Ortega D.R."/>
            <person name="Lee T.K."/>
            <person name="Vierheilig J."/>
            <person name="Daims H."/>
            <person name="Horn M."/>
            <person name="Wagner M."/>
            <person name="Jensen G.J."/>
            <person name="Kyrpides N.C."/>
            <person name="Koonin E.V."/>
            <person name="Woyke T."/>
        </authorList>
    </citation>
    <scope>NUCLEOTIDE SEQUENCE</scope>
    <source>
        <strain evidence="2">KNV1</strain>
    </source>
</reference>
<keyword evidence="1" id="KW-0472">Membrane</keyword>
<evidence type="ECO:0000256" key="1">
    <source>
        <dbReference type="SAM" id="Phobius"/>
    </source>
</evidence>
<feature type="transmembrane region" description="Helical" evidence="1">
    <location>
        <begin position="21"/>
        <end position="42"/>
    </location>
</feature>
<proteinExistence type="predicted"/>